<evidence type="ECO:0000256" key="1">
    <source>
        <dbReference type="SAM" id="Phobius"/>
    </source>
</evidence>
<dbReference type="InterPro" id="IPR013830">
    <property type="entry name" value="SGNH_hydro"/>
</dbReference>
<dbReference type="EMBL" id="DVML01000028">
    <property type="protein sequence ID" value="HIU22944.1"/>
    <property type="molecule type" value="Genomic_DNA"/>
</dbReference>
<keyword evidence="1" id="KW-0812">Transmembrane</keyword>
<organism evidence="3 4">
    <name type="scientific">Candidatus Fimihabitans intestinipullorum</name>
    <dbReference type="NCBI Taxonomy" id="2840820"/>
    <lineage>
        <taxon>Bacteria</taxon>
        <taxon>Bacillati</taxon>
        <taxon>Mycoplasmatota</taxon>
        <taxon>Mycoplasmatota incertae sedis</taxon>
        <taxon>Candidatus Fimihabitans</taxon>
    </lineage>
</organism>
<dbReference type="Proteomes" id="UP000824087">
    <property type="component" value="Unassembled WGS sequence"/>
</dbReference>
<dbReference type="Gene3D" id="3.40.50.1110">
    <property type="entry name" value="SGNH hydrolase"/>
    <property type="match status" value="1"/>
</dbReference>
<proteinExistence type="predicted"/>
<evidence type="ECO:0000313" key="4">
    <source>
        <dbReference type="Proteomes" id="UP000824087"/>
    </source>
</evidence>
<comment type="caution">
    <text evidence="3">The sequence shown here is derived from an EMBL/GenBank/DDBJ whole genome shotgun (WGS) entry which is preliminary data.</text>
</comment>
<dbReference type="Pfam" id="PF13472">
    <property type="entry name" value="Lipase_GDSL_2"/>
    <property type="match status" value="1"/>
</dbReference>
<accession>A0A9D1L2U9</accession>
<protein>
    <submittedName>
        <fullName evidence="3">Lysophospholipase</fullName>
    </submittedName>
</protein>
<dbReference type="PANTHER" id="PTHR30383">
    <property type="entry name" value="THIOESTERASE 1/PROTEASE 1/LYSOPHOSPHOLIPASE L1"/>
    <property type="match status" value="1"/>
</dbReference>
<dbReference type="InterPro" id="IPR051532">
    <property type="entry name" value="Ester_Hydrolysis_Enzymes"/>
</dbReference>
<keyword evidence="1" id="KW-0472">Membrane</keyword>
<dbReference type="InterPro" id="IPR036514">
    <property type="entry name" value="SGNH_hydro_sf"/>
</dbReference>
<sequence length="256" mass="30035">MPEKSKKKHVESKKDYLLNKFPILKKIHINWKWTAIVLGILLVCDIVLTTQEPRFHIRDIQNLFVTKEMISDNVVFLGDSITYQYPLDEFYEDMHVVNSGVNGNQTTDILNNMYERVYRYNPSKVILLIGTNDLTNNRSDEEILDNIKKIIVQIKENRPYAKIYIQSIYPINETMQKEADILKDHKTNKRISEVNKKLKEICKKEKVTYIDTYSALLGENKELKRSYAEDGLHLTALGYIKVTNVLMPYINDEEEK</sequence>
<keyword evidence="1" id="KW-1133">Transmembrane helix</keyword>
<dbReference type="AlphaFoldDB" id="A0A9D1L2U9"/>
<dbReference type="PANTHER" id="PTHR30383:SF5">
    <property type="entry name" value="SGNH HYDROLASE-TYPE ESTERASE DOMAIN-CONTAINING PROTEIN"/>
    <property type="match status" value="1"/>
</dbReference>
<feature type="domain" description="SGNH hydrolase-type esterase" evidence="2">
    <location>
        <begin position="76"/>
        <end position="239"/>
    </location>
</feature>
<reference evidence="3" key="2">
    <citation type="journal article" date="2021" name="PeerJ">
        <title>Extensive microbial diversity within the chicken gut microbiome revealed by metagenomics and culture.</title>
        <authorList>
            <person name="Gilroy R."/>
            <person name="Ravi A."/>
            <person name="Getino M."/>
            <person name="Pursley I."/>
            <person name="Horton D.L."/>
            <person name="Alikhan N.F."/>
            <person name="Baker D."/>
            <person name="Gharbi K."/>
            <person name="Hall N."/>
            <person name="Watson M."/>
            <person name="Adriaenssens E.M."/>
            <person name="Foster-Nyarko E."/>
            <person name="Jarju S."/>
            <person name="Secka A."/>
            <person name="Antonio M."/>
            <person name="Oren A."/>
            <person name="Chaudhuri R.R."/>
            <person name="La Ragione R."/>
            <person name="Hildebrand F."/>
            <person name="Pallen M.J."/>
        </authorList>
    </citation>
    <scope>NUCLEOTIDE SEQUENCE</scope>
    <source>
        <strain evidence="3">CHK197-8231</strain>
    </source>
</reference>
<name>A0A9D1L2U9_9BACT</name>
<feature type="transmembrane region" description="Helical" evidence="1">
    <location>
        <begin position="29"/>
        <end position="48"/>
    </location>
</feature>
<evidence type="ECO:0000259" key="2">
    <source>
        <dbReference type="Pfam" id="PF13472"/>
    </source>
</evidence>
<gene>
    <name evidence="3" type="ORF">IAD49_05125</name>
</gene>
<reference evidence="3" key="1">
    <citation type="submission" date="2020-10" db="EMBL/GenBank/DDBJ databases">
        <authorList>
            <person name="Gilroy R."/>
        </authorList>
    </citation>
    <scope>NUCLEOTIDE SEQUENCE</scope>
    <source>
        <strain evidence="3">CHK197-8231</strain>
    </source>
</reference>
<dbReference type="GO" id="GO:0004622">
    <property type="term" value="F:phosphatidylcholine lysophospholipase activity"/>
    <property type="evidence" value="ECO:0007669"/>
    <property type="project" value="TreeGrafter"/>
</dbReference>
<evidence type="ECO:0000313" key="3">
    <source>
        <dbReference type="EMBL" id="HIU22944.1"/>
    </source>
</evidence>
<dbReference type="SUPFAM" id="SSF52266">
    <property type="entry name" value="SGNH hydrolase"/>
    <property type="match status" value="1"/>
</dbReference>